<feature type="region of interest" description="Disordered" evidence="5">
    <location>
        <begin position="1"/>
        <end position="21"/>
    </location>
</feature>
<feature type="compositionally biased region" description="Polar residues" evidence="5">
    <location>
        <begin position="1"/>
        <end position="12"/>
    </location>
</feature>
<name>A0ABN2JW68_9ACTN</name>
<dbReference type="InterPro" id="IPR013525">
    <property type="entry name" value="ABC2_TM"/>
</dbReference>
<evidence type="ECO:0000256" key="2">
    <source>
        <dbReference type="ARBA" id="ARBA00022692"/>
    </source>
</evidence>
<evidence type="ECO:0000313" key="8">
    <source>
        <dbReference type="EMBL" id="GAA1740964.1"/>
    </source>
</evidence>
<dbReference type="PROSITE" id="PS51012">
    <property type="entry name" value="ABC_TM2"/>
    <property type="match status" value="1"/>
</dbReference>
<comment type="subcellular location">
    <subcellularLocation>
        <location evidence="1">Membrane</location>
        <topology evidence="1">Multi-pass membrane protein</topology>
    </subcellularLocation>
</comment>
<reference evidence="8 9" key="1">
    <citation type="journal article" date="2019" name="Int. J. Syst. Evol. Microbiol.">
        <title>The Global Catalogue of Microorganisms (GCM) 10K type strain sequencing project: providing services to taxonomists for standard genome sequencing and annotation.</title>
        <authorList>
            <consortium name="The Broad Institute Genomics Platform"/>
            <consortium name="The Broad Institute Genome Sequencing Center for Infectious Disease"/>
            <person name="Wu L."/>
            <person name="Ma J."/>
        </authorList>
    </citation>
    <scope>NUCLEOTIDE SEQUENCE [LARGE SCALE GENOMIC DNA]</scope>
    <source>
        <strain evidence="8 9">JCM 13518</strain>
    </source>
</reference>
<keyword evidence="9" id="KW-1185">Reference proteome</keyword>
<feature type="transmembrane region" description="Helical" evidence="6">
    <location>
        <begin position="355"/>
        <end position="377"/>
    </location>
</feature>
<dbReference type="PANTHER" id="PTHR43027">
    <property type="entry name" value="DOXORUBICIN RESISTANCE ABC TRANSPORTER PERMEASE PROTEIN DRRC-RELATED"/>
    <property type="match status" value="1"/>
</dbReference>
<feature type="transmembrane region" description="Helical" evidence="6">
    <location>
        <begin position="45"/>
        <end position="64"/>
    </location>
</feature>
<keyword evidence="4 6" id="KW-0472">Membrane</keyword>
<feature type="transmembrane region" description="Helical" evidence="6">
    <location>
        <begin position="266"/>
        <end position="291"/>
    </location>
</feature>
<evidence type="ECO:0000313" key="9">
    <source>
        <dbReference type="Proteomes" id="UP001501057"/>
    </source>
</evidence>
<protein>
    <submittedName>
        <fullName evidence="8">ABC transporter permease</fullName>
    </submittedName>
</protein>
<keyword evidence="2 6" id="KW-0812">Transmembrane</keyword>
<proteinExistence type="predicted"/>
<organism evidence="8 9">
    <name type="scientific">Aeromicrobium alkaliterrae</name>
    <dbReference type="NCBI Taxonomy" id="302168"/>
    <lineage>
        <taxon>Bacteria</taxon>
        <taxon>Bacillati</taxon>
        <taxon>Actinomycetota</taxon>
        <taxon>Actinomycetes</taxon>
        <taxon>Propionibacteriales</taxon>
        <taxon>Nocardioidaceae</taxon>
        <taxon>Aeromicrobium</taxon>
    </lineage>
</organism>
<dbReference type="EMBL" id="BAAAME010000004">
    <property type="protein sequence ID" value="GAA1740964.1"/>
    <property type="molecule type" value="Genomic_DNA"/>
</dbReference>
<evidence type="ECO:0000256" key="6">
    <source>
        <dbReference type="SAM" id="Phobius"/>
    </source>
</evidence>
<feature type="transmembrane region" description="Helical" evidence="6">
    <location>
        <begin position="298"/>
        <end position="317"/>
    </location>
</feature>
<dbReference type="Pfam" id="PF12698">
    <property type="entry name" value="ABC2_membrane_3"/>
    <property type="match status" value="1"/>
</dbReference>
<sequence length="381" mass="40021">MSTSTEPETRTQAPAHAGAGDAKAARPLKALTVAMFKGFVRDRMTLFWAIAFPLMFLVLFGGIFTNQGDAEAADVIVVGTVSAIDDAPAEARKSIDQAISITREDDLDAALEKVRDGDATAVVTEDDGEVTVHYSAADAVAGAQIQGVMQAIVQQANTAVYQQTTGQPPAFTFAASQVEDDSLEAIQYVTPSLLGWAVAMSATFGAAANLVMWRKSGLLRRLRLAPVSTSSVVLARVGVSLVIAMVQAVIFVGLGVGAFGLQLSGWWPLMVPLLLAGTLAFLSIGMLAGAVSKTEEGAVGLANFIVLPMAFLSGSFFPLDGAPAWLRVVSNCLPLKHLNQGMLDVMVREQGPSAIVLPIVILLAFAAVFAAVSAKLFRWEA</sequence>
<feature type="domain" description="ABC transmembrane type-2" evidence="7">
    <location>
        <begin position="146"/>
        <end position="380"/>
    </location>
</feature>
<evidence type="ECO:0000256" key="4">
    <source>
        <dbReference type="ARBA" id="ARBA00023136"/>
    </source>
</evidence>
<feature type="transmembrane region" description="Helical" evidence="6">
    <location>
        <begin position="193"/>
        <end position="212"/>
    </location>
</feature>
<comment type="caution">
    <text evidence="8">The sequence shown here is derived from an EMBL/GenBank/DDBJ whole genome shotgun (WGS) entry which is preliminary data.</text>
</comment>
<evidence type="ECO:0000259" key="7">
    <source>
        <dbReference type="PROSITE" id="PS51012"/>
    </source>
</evidence>
<evidence type="ECO:0000256" key="5">
    <source>
        <dbReference type="SAM" id="MobiDB-lite"/>
    </source>
</evidence>
<dbReference type="InterPro" id="IPR047817">
    <property type="entry name" value="ABC2_TM_bact-type"/>
</dbReference>
<accession>A0ABN2JW68</accession>
<keyword evidence="3 6" id="KW-1133">Transmembrane helix</keyword>
<evidence type="ECO:0000256" key="1">
    <source>
        <dbReference type="ARBA" id="ARBA00004141"/>
    </source>
</evidence>
<dbReference type="RefSeq" id="WP_344201172.1">
    <property type="nucleotide sequence ID" value="NZ_BAAAME010000004.1"/>
</dbReference>
<dbReference type="InterPro" id="IPR052902">
    <property type="entry name" value="ABC-2_transporter"/>
</dbReference>
<dbReference type="Proteomes" id="UP001501057">
    <property type="component" value="Unassembled WGS sequence"/>
</dbReference>
<gene>
    <name evidence="8" type="ORF">GCM10009710_21460</name>
</gene>
<dbReference type="PANTHER" id="PTHR43027:SF1">
    <property type="entry name" value="DOXORUBICIN RESISTANCE ABC TRANSPORTER PERMEASE PROTEIN DRRC-RELATED"/>
    <property type="match status" value="1"/>
</dbReference>
<evidence type="ECO:0000256" key="3">
    <source>
        <dbReference type="ARBA" id="ARBA00022989"/>
    </source>
</evidence>
<feature type="transmembrane region" description="Helical" evidence="6">
    <location>
        <begin position="233"/>
        <end position="260"/>
    </location>
</feature>